<dbReference type="PANTHER" id="PTHR33545">
    <property type="entry name" value="UPF0750 MEMBRANE PROTEIN YITT-RELATED"/>
    <property type="match status" value="1"/>
</dbReference>
<evidence type="ECO:0008006" key="9">
    <source>
        <dbReference type="Google" id="ProtNLM"/>
    </source>
</evidence>
<dbReference type="Pfam" id="PF02588">
    <property type="entry name" value="YitT_membrane"/>
    <property type="match status" value="1"/>
</dbReference>
<organism evidence="7 8">
    <name type="scientific">Erysipelothrix piscisicarius</name>
    <dbReference type="NCBI Taxonomy" id="2485784"/>
    <lineage>
        <taxon>Bacteria</taxon>
        <taxon>Bacillati</taxon>
        <taxon>Bacillota</taxon>
        <taxon>Erysipelotrichia</taxon>
        <taxon>Erysipelotrichales</taxon>
        <taxon>Erysipelotrichaceae</taxon>
        <taxon>Erysipelothrix</taxon>
    </lineage>
</organism>
<dbReference type="InterPro" id="IPR051461">
    <property type="entry name" value="UPF0750_membrane"/>
</dbReference>
<dbReference type="AlphaFoldDB" id="A0A3S8RNB8"/>
<evidence type="ECO:0000256" key="3">
    <source>
        <dbReference type="ARBA" id="ARBA00022692"/>
    </source>
</evidence>
<evidence type="ECO:0000256" key="6">
    <source>
        <dbReference type="SAM" id="Phobius"/>
    </source>
</evidence>
<evidence type="ECO:0000256" key="1">
    <source>
        <dbReference type="ARBA" id="ARBA00004651"/>
    </source>
</evidence>
<dbReference type="GO" id="GO:0005886">
    <property type="term" value="C:plasma membrane"/>
    <property type="evidence" value="ECO:0007669"/>
    <property type="project" value="UniProtKB-SubCell"/>
</dbReference>
<evidence type="ECO:0000313" key="8">
    <source>
        <dbReference type="Proteomes" id="UP000278804"/>
    </source>
</evidence>
<accession>A0A3S8RNB8</accession>
<keyword evidence="8" id="KW-1185">Reference proteome</keyword>
<comment type="subcellular location">
    <subcellularLocation>
        <location evidence="1">Cell membrane</location>
        <topology evidence="1">Multi-pass membrane protein</topology>
    </subcellularLocation>
</comment>
<dbReference type="KEGG" id="eri:EEI45_06475"/>
<gene>
    <name evidence="7" type="ORF">EEI45_06475</name>
</gene>
<evidence type="ECO:0000256" key="4">
    <source>
        <dbReference type="ARBA" id="ARBA00022989"/>
    </source>
</evidence>
<name>A0A3S8RNB8_9FIRM</name>
<keyword evidence="3 6" id="KW-0812">Transmembrane</keyword>
<feature type="transmembrane region" description="Helical" evidence="6">
    <location>
        <begin position="169"/>
        <end position="196"/>
    </location>
</feature>
<proteinExistence type="predicted"/>
<feature type="transmembrane region" description="Helical" evidence="6">
    <location>
        <begin position="81"/>
        <end position="103"/>
    </location>
</feature>
<feature type="transmembrane region" description="Helical" evidence="6">
    <location>
        <begin position="115"/>
        <end position="140"/>
    </location>
</feature>
<keyword evidence="4 6" id="KW-1133">Transmembrane helix</keyword>
<feature type="transmembrane region" description="Helical" evidence="6">
    <location>
        <begin position="20"/>
        <end position="39"/>
    </location>
</feature>
<feature type="transmembrane region" description="Helical" evidence="6">
    <location>
        <begin position="51"/>
        <end position="75"/>
    </location>
</feature>
<dbReference type="EMBL" id="CP034234">
    <property type="protein sequence ID" value="AZK44428.1"/>
    <property type="molecule type" value="Genomic_DNA"/>
</dbReference>
<evidence type="ECO:0000256" key="2">
    <source>
        <dbReference type="ARBA" id="ARBA00022475"/>
    </source>
</evidence>
<reference evidence="7 8" key="1">
    <citation type="journal article" date="2020" name="Int. J. Syst. Evol. Microbiol.">
        <title>Description of Erysipelothrix piscisicarius sp. nov., an emergent fish pathogen, and assessment of virulence using a tiger barb (Puntigrus tetrazona) infection model.</title>
        <authorList>
            <person name="Pomaranski E.K."/>
            <person name="Griffin M.J."/>
            <person name="Camus A.C."/>
            <person name="Armwood A.R."/>
            <person name="Shelley J."/>
            <person name="Waldbieser G.C."/>
            <person name="LaFrentz B.R."/>
            <person name="Garcia J.C."/>
            <person name="Yanong R."/>
            <person name="Soto E."/>
        </authorList>
    </citation>
    <scope>NUCLEOTIDE SEQUENCE [LARGE SCALE GENOMIC DNA]</scope>
    <source>
        <strain evidence="7 8">15TAL0474</strain>
    </source>
</reference>
<evidence type="ECO:0000256" key="5">
    <source>
        <dbReference type="ARBA" id="ARBA00023136"/>
    </source>
</evidence>
<evidence type="ECO:0000313" key="7">
    <source>
        <dbReference type="EMBL" id="AZK44428.1"/>
    </source>
</evidence>
<keyword evidence="5 6" id="KW-0472">Membrane</keyword>
<protein>
    <recommendedName>
        <fullName evidence="9">YitT family protein</fullName>
    </recommendedName>
</protein>
<sequence length="209" mass="22620">MPLQKNSILNNIKTYSKTLVVIVLISLLTTFAVNFFFVFDNLAPGGLTGIALVLSQIINLPIEYMVLCITIPLLILGSLRLGASFGIKTLSISLLTSLMMRFVPKVNILYSVRTFSPMLAFALSALIAGVLIGLSISISINNKASTGGTDLLEALIKSFFHCDLPTAKVIAIIDSIIIILTGLINYNIAVSLWSFISLQIIVKTIEKTT</sequence>
<dbReference type="PANTHER" id="PTHR33545:SF5">
    <property type="entry name" value="UPF0750 MEMBRANE PROTEIN YITT"/>
    <property type="match status" value="1"/>
</dbReference>
<dbReference type="InterPro" id="IPR003740">
    <property type="entry name" value="YitT"/>
</dbReference>
<dbReference type="Proteomes" id="UP000278804">
    <property type="component" value="Chromosome"/>
</dbReference>
<keyword evidence="2" id="KW-1003">Cell membrane</keyword>